<comment type="caution">
    <text evidence="1">The sequence shown here is derived from an EMBL/GenBank/DDBJ whole genome shotgun (WGS) entry which is preliminary data.</text>
</comment>
<reference evidence="2" key="1">
    <citation type="journal article" date="2022" name="Nat. Commun.">
        <title>Chromosome evolution and the genetic basis of agronomically important traits in greater yam.</title>
        <authorList>
            <person name="Bredeson J.V."/>
            <person name="Lyons J.B."/>
            <person name="Oniyinde I.O."/>
            <person name="Okereke N.R."/>
            <person name="Kolade O."/>
            <person name="Nnabue I."/>
            <person name="Nwadili C.O."/>
            <person name="Hribova E."/>
            <person name="Parker M."/>
            <person name="Nwogha J."/>
            <person name="Shu S."/>
            <person name="Carlson J."/>
            <person name="Kariba R."/>
            <person name="Muthemba S."/>
            <person name="Knop K."/>
            <person name="Barton G.J."/>
            <person name="Sherwood A.V."/>
            <person name="Lopez-Montes A."/>
            <person name="Asiedu R."/>
            <person name="Jamnadass R."/>
            <person name="Muchugi A."/>
            <person name="Goodstein D."/>
            <person name="Egesi C.N."/>
            <person name="Featherston J."/>
            <person name="Asfaw A."/>
            <person name="Simpson G.G."/>
            <person name="Dolezel J."/>
            <person name="Hendre P.S."/>
            <person name="Van Deynze A."/>
            <person name="Kumar P.L."/>
            <person name="Obidiegwu J.E."/>
            <person name="Bhattacharjee R."/>
            <person name="Rokhsar D.S."/>
        </authorList>
    </citation>
    <scope>NUCLEOTIDE SEQUENCE [LARGE SCALE GENOMIC DNA]</scope>
    <source>
        <strain evidence="2">cv. TDa95/00328</strain>
    </source>
</reference>
<keyword evidence="2" id="KW-1185">Reference proteome</keyword>
<name>A0ACB7ULT1_DIOAL</name>
<accession>A0ACB7ULT1</accession>
<sequence>MPEEINDDHWIKTVIVELNKCRPRIQFQKRCTIFKVPEDIQKCDKKGAYDPVLIAIGHYHHGLSKDSMTRADNKWIPTASELQLVGIKFEENKEAKSFLNISFKNNGTREIPQLSLDDFIILASHRHNFGTPMVFNLDIIPSFFSCLQPNNSTKNSFLQSLLNHRQSLNIILGTFHLLNFSTFRQRTFFNYFPQILTSKQSLYLHTPSILAFTFKQWKRSHMNTLFKNMIALEQCSADTRKYITSFTIFMDYLISTSEDVQLLEQKEILLNLVGTNDAAVSLFNGLGENINYDPY</sequence>
<protein>
    <submittedName>
        <fullName evidence="1">Uncharacterized protein</fullName>
    </submittedName>
</protein>
<evidence type="ECO:0000313" key="2">
    <source>
        <dbReference type="Proteomes" id="UP000827976"/>
    </source>
</evidence>
<evidence type="ECO:0000313" key="1">
    <source>
        <dbReference type="EMBL" id="KAH7661353.1"/>
    </source>
</evidence>
<organism evidence="1 2">
    <name type="scientific">Dioscorea alata</name>
    <name type="common">Purple yam</name>
    <dbReference type="NCBI Taxonomy" id="55571"/>
    <lineage>
        <taxon>Eukaryota</taxon>
        <taxon>Viridiplantae</taxon>
        <taxon>Streptophyta</taxon>
        <taxon>Embryophyta</taxon>
        <taxon>Tracheophyta</taxon>
        <taxon>Spermatophyta</taxon>
        <taxon>Magnoliopsida</taxon>
        <taxon>Liliopsida</taxon>
        <taxon>Dioscoreales</taxon>
        <taxon>Dioscoreaceae</taxon>
        <taxon>Dioscorea</taxon>
    </lineage>
</organism>
<gene>
    <name evidence="1" type="ORF">IHE45_15G057100</name>
</gene>
<proteinExistence type="predicted"/>
<dbReference type="EMBL" id="CM037025">
    <property type="protein sequence ID" value="KAH7661353.1"/>
    <property type="molecule type" value="Genomic_DNA"/>
</dbReference>
<dbReference type="Proteomes" id="UP000827976">
    <property type="component" value="Chromosome 15"/>
</dbReference>